<feature type="region of interest" description="Disordered" evidence="1">
    <location>
        <begin position="1"/>
        <end position="55"/>
    </location>
</feature>
<sequence length="55" mass="5537">MSCQSASGVHGHGGEPLSMNVIRTGSEGKSSNGDTSSGANLGFPHFGGISSHFLF</sequence>
<comment type="caution">
    <text evidence="2">The sequence shown here is derived from an EMBL/GenBank/DDBJ whole genome shotgun (WGS) entry which is preliminary data.</text>
</comment>
<evidence type="ECO:0000313" key="2">
    <source>
        <dbReference type="EMBL" id="CAI9600149.1"/>
    </source>
</evidence>
<proteinExistence type="predicted"/>
<evidence type="ECO:0000256" key="1">
    <source>
        <dbReference type="SAM" id="MobiDB-lite"/>
    </source>
</evidence>
<evidence type="ECO:0000313" key="3">
    <source>
        <dbReference type="Proteomes" id="UP001162483"/>
    </source>
</evidence>
<reference evidence="2" key="1">
    <citation type="submission" date="2023-05" db="EMBL/GenBank/DDBJ databases">
        <authorList>
            <person name="Stuckert A."/>
        </authorList>
    </citation>
    <scope>NUCLEOTIDE SEQUENCE</scope>
</reference>
<dbReference type="EMBL" id="CATNWA010017394">
    <property type="protein sequence ID" value="CAI9600149.1"/>
    <property type="molecule type" value="Genomic_DNA"/>
</dbReference>
<accession>A0ABN9FT14</accession>
<feature type="compositionally biased region" description="Polar residues" evidence="1">
    <location>
        <begin position="21"/>
        <end position="39"/>
    </location>
</feature>
<protein>
    <submittedName>
        <fullName evidence="2">Uncharacterized protein</fullName>
    </submittedName>
</protein>
<keyword evidence="3" id="KW-1185">Reference proteome</keyword>
<name>A0ABN9FT14_9NEOB</name>
<dbReference type="Proteomes" id="UP001162483">
    <property type="component" value="Unassembled WGS sequence"/>
</dbReference>
<gene>
    <name evidence="2" type="ORF">SPARVUS_LOCUS12707216</name>
</gene>
<organism evidence="2 3">
    <name type="scientific">Staurois parvus</name>
    <dbReference type="NCBI Taxonomy" id="386267"/>
    <lineage>
        <taxon>Eukaryota</taxon>
        <taxon>Metazoa</taxon>
        <taxon>Chordata</taxon>
        <taxon>Craniata</taxon>
        <taxon>Vertebrata</taxon>
        <taxon>Euteleostomi</taxon>
        <taxon>Amphibia</taxon>
        <taxon>Batrachia</taxon>
        <taxon>Anura</taxon>
        <taxon>Neobatrachia</taxon>
        <taxon>Ranoidea</taxon>
        <taxon>Ranidae</taxon>
        <taxon>Staurois</taxon>
    </lineage>
</organism>